<keyword evidence="3" id="KW-1185">Reference proteome</keyword>
<evidence type="ECO:0000313" key="3">
    <source>
        <dbReference type="Proteomes" id="UP000062788"/>
    </source>
</evidence>
<comment type="caution">
    <text evidence="2">The sequence shown here is derived from an EMBL/GenBank/DDBJ whole genome shotgun (WGS) entry which is preliminary data.</text>
</comment>
<feature type="region of interest" description="Disordered" evidence="1">
    <location>
        <begin position="198"/>
        <end position="228"/>
    </location>
</feature>
<reference evidence="2 3" key="1">
    <citation type="submission" date="2015-11" db="EMBL/GenBank/DDBJ databases">
        <title>Expanding the genomic diversity of Burkholderia species for the development of highly accurate diagnostics.</title>
        <authorList>
            <person name="Sahl J."/>
            <person name="Keim P."/>
            <person name="Wagner D."/>
        </authorList>
    </citation>
    <scope>NUCLEOTIDE SEQUENCE [LARGE SCALE GENOMIC DNA]</scope>
    <source>
        <strain evidence="2 3">TSV85</strain>
    </source>
</reference>
<organism evidence="2 3">
    <name type="scientific">Burkholderia singularis</name>
    <dbReference type="NCBI Taxonomy" id="1503053"/>
    <lineage>
        <taxon>Bacteria</taxon>
        <taxon>Pseudomonadati</taxon>
        <taxon>Pseudomonadota</taxon>
        <taxon>Betaproteobacteria</taxon>
        <taxon>Burkholderiales</taxon>
        <taxon>Burkholderiaceae</taxon>
        <taxon>Burkholderia</taxon>
        <taxon>pseudomallei group</taxon>
    </lineage>
</organism>
<feature type="compositionally biased region" description="Basic and acidic residues" evidence="1">
    <location>
        <begin position="212"/>
        <end position="221"/>
    </location>
</feature>
<feature type="region of interest" description="Disordered" evidence="1">
    <location>
        <begin position="258"/>
        <end position="279"/>
    </location>
</feature>
<proteinExistence type="predicted"/>
<gene>
    <name evidence="2" type="ORF">WS67_10010</name>
</gene>
<accession>A0A118DPF7</accession>
<evidence type="ECO:0000256" key="1">
    <source>
        <dbReference type="SAM" id="MobiDB-lite"/>
    </source>
</evidence>
<sequence>MRSVGKRLRAEEWLQWHREDWGGAAIPTEPPATVVMGAANRLAKSAVQQWLRNPHDGLWGCMIAIDSLQQQWSVQKRMADKVSWRKHFAGKAPPEKAEWPKGANARNHTYWKWMEWRANEHKRLAEMAVQDAMRQQADRTQRAAEAADTHPWARREDIRAAWRGQEYRWREAAVWRSIVYACWRDTRPGIVAWPVWMRPQTGGKKSKPRALPRVDEPRDSNHPQGRNQRLRQVFEGLPTRPDQMTAIQVMTLATGSAPDWMIPRQVDLPKRPGRPRKAT</sequence>
<dbReference type="AlphaFoldDB" id="A0A118DPF7"/>
<dbReference type="EMBL" id="LOWA01000024">
    <property type="protein sequence ID" value="KVE27906.1"/>
    <property type="molecule type" value="Genomic_DNA"/>
</dbReference>
<dbReference type="Proteomes" id="UP000062788">
    <property type="component" value="Unassembled WGS sequence"/>
</dbReference>
<protein>
    <submittedName>
        <fullName evidence="2">Uncharacterized protein</fullName>
    </submittedName>
</protein>
<name>A0A118DPF7_9BURK</name>
<evidence type="ECO:0000313" key="2">
    <source>
        <dbReference type="EMBL" id="KVE27906.1"/>
    </source>
</evidence>